<comment type="subcellular location">
    <subcellularLocation>
        <location evidence="1">Cell membrane</location>
        <topology evidence="1">Multi-pass membrane protein</topology>
    </subcellularLocation>
</comment>
<keyword evidence="10 22" id="KW-1133">Transmembrane helix</keyword>
<comment type="function">
    <text evidence="21">Peptidoglycan polymerase that is essential for cell division.</text>
</comment>
<evidence type="ECO:0000256" key="22">
    <source>
        <dbReference type="SAM" id="Phobius"/>
    </source>
</evidence>
<dbReference type="Proteomes" id="UP000275925">
    <property type="component" value="Unassembled WGS sequence"/>
</dbReference>
<feature type="transmembrane region" description="Helical" evidence="22">
    <location>
        <begin position="161"/>
        <end position="178"/>
    </location>
</feature>
<evidence type="ECO:0000256" key="19">
    <source>
        <dbReference type="ARBA" id="ARBA00044770"/>
    </source>
</evidence>
<dbReference type="Pfam" id="PF01098">
    <property type="entry name" value="FTSW_RODA_SPOVE"/>
    <property type="match status" value="1"/>
</dbReference>
<dbReference type="GO" id="GO:0005886">
    <property type="term" value="C:plasma membrane"/>
    <property type="evidence" value="ECO:0007669"/>
    <property type="project" value="UniProtKB-SubCell"/>
</dbReference>
<dbReference type="InterPro" id="IPR013437">
    <property type="entry name" value="FtsW"/>
</dbReference>
<dbReference type="EMBL" id="BGZO01000005">
    <property type="protein sequence ID" value="GBR75660.1"/>
    <property type="molecule type" value="Genomic_DNA"/>
</dbReference>
<dbReference type="AlphaFoldDB" id="A0A388TFX2"/>
<evidence type="ECO:0000256" key="17">
    <source>
        <dbReference type="ARBA" id="ARBA00041185"/>
    </source>
</evidence>
<feature type="transmembrane region" description="Helical" evidence="22">
    <location>
        <begin position="40"/>
        <end position="59"/>
    </location>
</feature>
<feature type="transmembrane region" description="Helical" evidence="22">
    <location>
        <begin position="302"/>
        <end position="327"/>
    </location>
</feature>
<evidence type="ECO:0000256" key="21">
    <source>
        <dbReference type="ARBA" id="ARBA00049966"/>
    </source>
</evidence>
<evidence type="ECO:0000256" key="14">
    <source>
        <dbReference type="ARBA" id="ARBA00032370"/>
    </source>
</evidence>
<keyword evidence="11 22" id="KW-0472">Membrane</keyword>
<evidence type="ECO:0000256" key="10">
    <source>
        <dbReference type="ARBA" id="ARBA00022989"/>
    </source>
</evidence>
<feature type="transmembrane region" description="Helical" evidence="22">
    <location>
        <begin position="7"/>
        <end position="28"/>
    </location>
</feature>
<evidence type="ECO:0000313" key="24">
    <source>
        <dbReference type="Proteomes" id="UP000275925"/>
    </source>
</evidence>
<evidence type="ECO:0000256" key="16">
    <source>
        <dbReference type="ARBA" id="ARBA00038053"/>
    </source>
</evidence>
<keyword evidence="13" id="KW-0961">Cell wall biogenesis/degradation</keyword>
<dbReference type="GO" id="GO:0051301">
    <property type="term" value="P:cell division"/>
    <property type="evidence" value="ECO:0007669"/>
    <property type="project" value="UniProtKB-KW"/>
</dbReference>
<keyword evidence="12" id="KW-0131">Cell cycle</keyword>
<evidence type="ECO:0000256" key="11">
    <source>
        <dbReference type="ARBA" id="ARBA00023136"/>
    </source>
</evidence>
<dbReference type="GO" id="GO:0009252">
    <property type="term" value="P:peptidoglycan biosynthetic process"/>
    <property type="evidence" value="ECO:0007669"/>
    <property type="project" value="UniProtKB-KW"/>
</dbReference>
<keyword evidence="8" id="KW-0133">Cell shape</keyword>
<evidence type="ECO:0000256" key="6">
    <source>
        <dbReference type="ARBA" id="ARBA00022679"/>
    </source>
</evidence>
<evidence type="ECO:0000256" key="12">
    <source>
        <dbReference type="ARBA" id="ARBA00023306"/>
    </source>
</evidence>
<keyword evidence="24" id="KW-1185">Reference proteome</keyword>
<keyword evidence="7 22" id="KW-0812">Transmembrane</keyword>
<evidence type="ECO:0000256" key="13">
    <source>
        <dbReference type="ARBA" id="ARBA00023316"/>
    </source>
</evidence>
<evidence type="ECO:0000256" key="20">
    <source>
        <dbReference type="ARBA" id="ARBA00049902"/>
    </source>
</evidence>
<keyword evidence="6" id="KW-0808">Transferase</keyword>
<evidence type="ECO:0000256" key="4">
    <source>
        <dbReference type="ARBA" id="ARBA00022618"/>
    </source>
</evidence>
<feature type="transmembrane region" description="Helical" evidence="22">
    <location>
        <begin position="271"/>
        <end position="290"/>
    </location>
</feature>
<dbReference type="InterPro" id="IPR001182">
    <property type="entry name" value="FtsW/RodA"/>
</dbReference>
<proteinExistence type="inferred from homology"/>
<organism evidence="23 24">
    <name type="scientific">Candidatus Termititenax persephonae</name>
    <dbReference type="NCBI Taxonomy" id="2218525"/>
    <lineage>
        <taxon>Bacteria</taxon>
        <taxon>Bacillati</taxon>
        <taxon>Candidatus Margulisiibacteriota</taxon>
        <taxon>Candidatus Termititenacia</taxon>
        <taxon>Candidatus Termititenacales</taxon>
        <taxon>Candidatus Termititenacaceae</taxon>
        <taxon>Candidatus Termititenax</taxon>
    </lineage>
</organism>
<reference evidence="23 24" key="1">
    <citation type="journal article" date="2019" name="ISME J.">
        <title>Genome analyses of uncultured TG2/ZB3 bacteria in 'Margulisbacteria' specifically attached to ectosymbiotic spirochetes of protists in the termite gut.</title>
        <authorList>
            <person name="Utami Y.D."/>
            <person name="Kuwahara H."/>
            <person name="Igai K."/>
            <person name="Murakami T."/>
            <person name="Sugaya K."/>
            <person name="Morikawa T."/>
            <person name="Nagura Y."/>
            <person name="Yuki M."/>
            <person name="Deevong P."/>
            <person name="Inoue T."/>
            <person name="Kihara K."/>
            <person name="Lo N."/>
            <person name="Yamada A."/>
            <person name="Ohkuma M."/>
            <person name="Hongoh Y."/>
        </authorList>
    </citation>
    <scope>NUCLEOTIDE SEQUENCE [LARGE SCALE GENOMIC DNA]</scope>
    <source>
        <strain evidence="23">NkOx7-02</strain>
    </source>
</reference>
<feature type="transmembrane region" description="Helical" evidence="22">
    <location>
        <begin position="185"/>
        <end position="205"/>
    </location>
</feature>
<dbReference type="GO" id="GO:0032153">
    <property type="term" value="C:cell division site"/>
    <property type="evidence" value="ECO:0007669"/>
    <property type="project" value="TreeGrafter"/>
</dbReference>
<comment type="caution">
    <text evidence="23">The sequence shown here is derived from an EMBL/GenBank/DDBJ whole genome shotgun (WGS) entry which is preliminary data.</text>
</comment>
<feature type="transmembrane region" description="Helical" evidence="22">
    <location>
        <begin position="333"/>
        <end position="355"/>
    </location>
</feature>
<evidence type="ECO:0000256" key="15">
    <source>
        <dbReference type="ARBA" id="ARBA00033270"/>
    </source>
</evidence>
<dbReference type="PANTHER" id="PTHR30474:SF2">
    <property type="entry name" value="PEPTIDOGLYCAN GLYCOSYLTRANSFERASE FTSW-RELATED"/>
    <property type="match status" value="1"/>
</dbReference>
<dbReference type="GO" id="GO:0071555">
    <property type="term" value="P:cell wall organization"/>
    <property type="evidence" value="ECO:0007669"/>
    <property type="project" value="UniProtKB-KW"/>
</dbReference>
<evidence type="ECO:0000256" key="18">
    <source>
        <dbReference type="ARBA" id="ARBA00041418"/>
    </source>
</evidence>
<sequence>MLRRVDGYLLWPAVALLAVGVLTLFSVTPISGAQYFQNEFYFVIRQSVALLIGGVLCLLASRWDYRKLRKLAPFGLLLSVFLLLLTYLPGVGVMVGGASRWLGYGSLSFQPSELAKFCLILYVAAALTNKKNGLRSFWQDTLPILTVCGAVVLAILRQPDLGTSLVVLATILAMLFVGGSNFTDLLILGLLGFRALVYLVAHTPYQWRRWTAFLDPLGDRFGAGFNTIQSLIAVGSGGLFGVGMGNSRQKFAYLPQHYTDYIFAMICEERGFILAAAVVLLWAFLVLRGIRLASRVADPFGAFLALGFSLCLGIQSLVHILVVLGWIPATGITLPFISYGGSSLVTSLLMLGIILRISREE</sequence>
<name>A0A388TFX2_9BACT</name>
<dbReference type="GO" id="GO:0008360">
    <property type="term" value="P:regulation of cell shape"/>
    <property type="evidence" value="ECO:0007669"/>
    <property type="project" value="UniProtKB-KW"/>
</dbReference>
<keyword evidence="4 23" id="KW-0132">Cell division</keyword>
<keyword evidence="9" id="KW-0573">Peptidoglycan synthesis</keyword>
<evidence type="ECO:0000256" key="7">
    <source>
        <dbReference type="ARBA" id="ARBA00022692"/>
    </source>
</evidence>
<evidence type="ECO:0000313" key="23">
    <source>
        <dbReference type="EMBL" id="GBR75660.1"/>
    </source>
</evidence>
<keyword evidence="5" id="KW-0328">Glycosyltransferase</keyword>
<comment type="similarity">
    <text evidence="16">Belongs to the SEDS family. FtsW subfamily.</text>
</comment>
<feature type="transmembrane region" description="Helical" evidence="22">
    <location>
        <begin position="137"/>
        <end position="155"/>
    </location>
</feature>
<dbReference type="EC" id="2.4.99.28" evidence="19"/>
<evidence type="ECO:0000256" key="3">
    <source>
        <dbReference type="ARBA" id="ARBA00022475"/>
    </source>
</evidence>
<evidence type="ECO:0000256" key="9">
    <source>
        <dbReference type="ARBA" id="ARBA00022984"/>
    </source>
</evidence>
<dbReference type="PANTHER" id="PTHR30474">
    <property type="entry name" value="CELL CYCLE PROTEIN"/>
    <property type="match status" value="1"/>
</dbReference>
<dbReference type="GO" id="GO:0015648">
    <property type="term" value="F:lipid-linked peptidoglycan transporter activity"/>
    <property type="evidence" value="ECO:0007669"/>
    <property type="project" value="TreeGrafter"/>
</dbReference>
<accession>A0A388TFX2</accession>
<comment type="catalytic activity">
    <reaction evidence="20">
        <text>[GlcNAc-(1-&gt;4)-Mur2Ac(oyl-L-Ala-gamma-D-Glu-L-Lys-D-Ala-D-Ala)](n)-di-trans,octa-cis-undecaprenyl diphosphate + beta-D-GlcNAc-(1-&gt;4)-Mur2Ac(oyl-L-Ala-gamma-D-Glu-L-Lys-D-Ala-D-Ala)-di-trans,octa-cis-undecaprenyl diphosphate = [GlcNAc-(1-&gt;4)-Mur2Ac(oyl-L-Ala-gamma-D-Glu-L-Lys-D-Ala-D-Ala)](n+1)-di-trans,octa-cis-undecaprenyl diphosphate + di-trans,octa-cis-undecaprenyl diphosphate + H(+)</text>
        <dbReference type="Rhea" id="RHEA:23708"/>
        <dbReference type="Rhea" id="RHEA-COMP:9602"/>
        <dbReference type="Rhea" id="RHEA-COMP:9603"/>
        <dbReference type="ChEBI" id="CHEBI:15378"/>
        <dbReference type="ChEBI" id="CHEBI:58405"/>
        <dbReference type="ChEBI" id="CHEBI:60033"/>
        <dbReference type="ChEBI" id="CHEBI:78435"/>
        <dbReference type="EC" id="2.4.99.28"/>
    </reaction>
</comment>
<evidence type="ECO:0000256" key="1">
    <source>
        <dbReference type="ARBA" id="ARBA00004651"/>
    </source>
</evidence>
<comment type="pathway">
    <text evidence="2">Cell wall biogenesis; peptidoglycan biosynthesis.</text>
</comment>
<feature type="transmembrane region" description="Helical" evidence="22">
    <location>
        <begin position="71"/>
        <end position="95"/>
    </location>
</feature>
<evidence type="ECO:0000256" key="5">
    <source>
        <dbReference type="ARBA" id="ARBA00022676"/>
    </source>
</evidence>
<evidence type="ECO:0000256" key="8">
    <source>
        <dbReference type="ARBA" id="ARBA00022960"/>
    </source>
</evidence>
<dbReference type="NCBIfam" id="TIGR02614">
    <property type="entry name" value="ftsW"/>
    <property type="match status" value="1"/>
</dbReference>
<dbReference type="GO" id="GO:0008955">
    <property type="term" value="F:peptidoglycan glycosyltransferase activity"/>
    <property type="evidence" value="ECO:0007669"/>
    <property type="project" value="UniProtKB-EC"/>
</dbReference>
<gene>
    <name evidence="23" type="primary">ftsW</name>
    <name evidence="23" type="ORF">NO2_0313</name>
</gene>
<protein>
    <recommendedName>
        <fullName evidence="17">Probable peptidoglycan glycosyltransferase FtsW</fullName>
        <ecNumber evidence="19">2.4.99.28</ecNumber>
    </recommendedName>
    <alternativeName>
        <fullName evidence="18">Cell division protein FtsW</fullName>
    </alternativeName>
    <alternativeName>
        <fullName evidence="15">Cell wall polymerase</fullName>
    </alternativeName>
    <alternativeName>
        <fullName evidence="14">Peptidoglycan polymerase</fullName>
    </alternativeName>
</protein>
<keyword evidence="3" id="KW-1003">Cell membrane</keyword>
<evidence type="ECO:0000256" key="2">
    <source>
        <dbReference type="ARBA" id="ARBA00004752"/>
    </source>
</evidence>